<dbReference type="InterPro" id="IPR006655">
    <property type="entry name" value="Mopterin_OxRdtase_prok_CS"/>
</dbReference>
<dbReference type="AlphaFoldDB" id="A0A369LPQ1"/>
<evidence type="ECO:0000259" key="11">
    <source>
        <dbReference type="PROSITE" id="PS51669"/>
    </source>
</evidence>
<dbReference type="EMBL" id="PPTO01000002">
    <property type="protein sequence ID" value="RDB60637.1"/>
    <property type="molecule type" value="Genomic_DNA"/>
</dbReference>
<comment type="caution">
    <text evidence="12">The sequence shown here is derived from an EMBL/GenBank/DDBJ whole genome shotgun (WGS) entry which is preliminary data.</text>
</comment>
<dbReference type="SUPFAM" id="SSF50692">
    <property type="entry name" value="ADC-like"/>
    <property type="match status" value="1"/>
</dbReference>
<dbReference type="SUPFAM" id="SSF53706">
    <property type="entry name" value="Formate dehydrogenase/DMSO reductase, domains 1-3"/>
    <property type="match status" value="1"/>
</dbReference>
<dbReference type="Pfam" id="PF04879">
    <property type="entry name" value="Molybdop_Fe4S4"/>
    <property type="match status" value="1"/>
</dbReference>
<evidence type="ECO:0000256" key="5">
    <source>
        <dbReference type="ARBA" id="ARBA00022723"/>
    </source>
</evidence>
<accession>A0A369LPQ1</accession>
<evidence type="ECO:0000256" key="4">
    <source>
        <dbReference type="ARBA" id="ARBA00022505"/>
    </source>
</evidence>
<name>A0A369LPQ1_9ACTN</name>
<feature type="signal peptide" evidence="10">
    <location>
        <begin position="1"/>
        <end position="21"/>
    </location>
</feature>
<evidence type="ECO:0000256" key="6">
    <source>
        <dbReference type="ARBA" id="ARBA00022729"/>
    </source>
</evidence>
<feature type="chain" id="PRO_5038969382" evidence="10">
    <location>
        <begin position="22"/>
        <end position="720"/>
    </location>
</feature>
<dbReference type="GO" id="GO:0046872">
    <property type="term" value="F:metal ion binding"/>
    <property type="evidence" value="ECO:0007669"/>
    <property type="project" value="UniProtKB-KW"/>
</dbReference>
<dbReference type="GO" id="GO:0043546">
    <property type="term" value="F:molybdopterin cofactor binding"/>
    <property type="evidence" value="ECO:0007669"/>
    <property type="project" value="InterPro"/>
</dbReference>
<dbReference type="Gene3D" id="3.40.228.10">
    <property type="entry name" value="Dimethylsulfoxide Reductase, domain 2"/>
    <property type="match status" value="1"/>
</dbReference>
<keyword evidence="5" id="KW-0479">Metal-binding</keyword>
<feature type="domain" description="4Fe-4S Mo/W bis-MGD-type" evidence="11">
    <location>
        <begin position="44"/>
        <end position="100"/>
    </location>
</feature>
<evidence type="ECO:0000256" key="7">
    <source>
        <dbReference type="ARBA" id="ARBA00023002"/>
    </source>
</evidence>
<keyword evidence="9" id="KW-0411">Iron-sulfur</keyword>
<sequence>MDSMMTRRGFLAAGASCAALAAIGTSTGCSSSQTEPLSSDASVTYTKATLCAGCANKCGIEAWVRGGKLWRFMGAEGHPHSGGYMCGRGQGLPSLTTSEDRVTEPMKADGKGGFAKVSWDDALADIASHITGAGSKVALFQDGRATDAWYAKRFMASVGSPNYYDDSALTNANIDAAYKALLGTTPVFDTANAEYIVLLDASGDETVRPVEVKEFQKVRENGGHVMAVDPRNAGADMLADEWVAVRPGYELAFLLGIMGDIVKKGDFDANFVEQYGEGFEEFHAAMLQYSPEWAAEKCGVSLDTIYSAERGLVKAAPHCHVDVRPGALLGCGYATSLETVRCAVLLNAMLGAVNQTGGMFLAKVPSVDESVFESAPFTKVSASGDGIAKAGELGNASCQDALDAAAKGAADVALFVECDPAADWADSAKVEENLSGIGFKVVIDSVLTETAQKADYVLPAATYLEVESVVAPVAAEWSVAEKRNQAVAPAGEARAVYQIFTDLAKACGKGDDFAFGLDDVNNAFCKAYGITLDGLNDTACCAIPGASVLAGDAPAIGTDSGKIPFASDAFEKAGLARTPQYADPTVAPNDHMPRLITGAQSMQTRTYTADADKIVALAKDSGAERAWLNPQTATNLGIADGDEAELSTSTGKIRVKVRVTSLINPEAVYVPPHYGIESKEMAQAAGYGASVWDIVPRASDAATGAGMVCEVPVEIRKVGA</sequence>
<evidence type="ECO:0000256" key="10">
    <source>
        <dbReference type="SAM" id="SignalP"/>
    </source>
</evidence>
<dbReference type="RefSeq" id="WP_114614820.1">
    <property type="nucleotide sequence ID" value="NZ_PPTO01000002.1"/>
</dbReference>
<proteinExistence type="inferred from homology"/>
<evidence type="ECO:0000313" key="12">
    <source>
        <dbReference type="EMBL" id="RDB60637.1"/>
    </source>
</evidence>
<dbReference type="GO" id="GO:0051539">
    <property type="term" value="F:4 iron, 4 sulfur cluster binding"/>
    <property type="evidence" value="ECO:0007669"/>
    <property type="project" value="UniProtKB-KW"/>
</dbReference>
<comment type="cofactor">
    <cofactor evidence="1">
        <name>Mo-bis(molybdopterin guanine dinucleotide)</name>
        <dbReference type="ChEBI" id="CHEBI:60539"/>
    </cofactor>
</comment>
<evidence type="ECO:0000256" key="8">
    <source>
        <dbReference type="ARBA" id="ARBA00023004"/>
    </source>
</evidence>
<keyword evidence="3" id="KW-0004">4Fe-4S</keyword>
<keyword evidence="8" id="KW-0408">Iron</keyword>
<dbReference type="InterPro" id="IPR050612">
    <property type="entry name" value="Prok_Mopterin_Oxidored"/>
</dbReference>
<dbReference type="Gene3D" id="3.30.2070.10">
    <property type="entry name" value="Formate dehydrogenase/DMSO reductase"/>
    <property type="match status" value="1"/>
</dbReference>
<dbReference type="GO" id="GO:0016491">
    <property type="term" value="F:oxidoreductase activity"/>
    <property type="evidence" value="ECO:0007669"/>
    <property type="project" value="UniProtKB-KW"/>
</dbReference>
<dbReference type="Proteomes" id="UP000253975">
    <property type="component" value="Unassembled WGS sequence"/>
</dbReference>
<keyword evidence="7" id="KW-0560">Oxidoreductase</keyword>
<dbReference type="SMART" id="SM00926">
    <property type="entry name" value="Molybdop_Fe4S4"/>
    <property type="match status" value="1"/>
</dbReference>
<dbReference type="PROSITE" id="PS51257">
    <property type="entry name" value="PROKAR_LIPOPROTEIN"/>
    <property type="match status" value="1"/>
</dbReference>
<keyword evidence="4" id="KW-0500">Molybdenum</keyword>
<dbReference type="PANTHER" id="PTHR43742">
    <property type="entry name" value="TRIMETHYLAMINE-N-OXIDE REDUCTASE"/>
    <property type="match status" value="1"/>
</dbReference>
<evidence type="ECO:0000313" key="13">
    <source>
        <dbReference type="Proteomes" id="UP000253975"/>
    </source>
</evidence>
<dbReference type="PROSITE" id="PS00490">
    <property type="entry name" value="MOLYBDOPTERIN_PROK_2"/>
    <property type="match status" value="1"/>
</dbReference>
<dbReference type="InterPro" id="IPR006963">
    <property type="entry name" value="Mopterin_OxRdtase_4Fe-4S_dom"/>
</dbReference>
<dbReference type="PANTHER" id="PTHR43742:SF9">
    <property type="entry name" value="TETRATHIONATE REDUCTASE SUBUNIT A"/>
    <property type="match status" value="1"/>
</dbReference>
<evidence type="ECO:0000256" key="3">
    <source>
        <dbReference type="ARBA" id="ARBA00022485"/>
    </source>
</evidence>
<dbReference type="InterPro" id="IPR006656">
    <property type="entry name" value="Mopterin_OxRdtase"/>
</dbReference>
<dbReference type="InterPro" id="IPR006657">
    <property type="entry name" value="MoPterin_dinucl-bd_dom"/>
</dbReference>
<comment type="similarity">
    <text evidence="2">Belongs to the prokaryotic molybdopterin-containing oxidoreductase family.</text>
</comment>
<dbReference type="PROSITE" id="PS51669">
    <property type="entry name" value="4FE4S_MOW_BIS_MGD"/>
    <property type="match status" value="1"/>
</dbReference>
<keyword evidence="6 10" id="KW-0732">Signal</keyword>
<dbReference type="InterPro" id="IPR006311">
    <property type="entry name" value="TAT_signal"/>
</dbReference>
<dbReference type="Pfam" id="PF01568">
    <property type="entry name" value="Molydop_binding"/>
    <property type="match status" value="1"/>
</dbReference>
<evidence type="ECO:0000256" key="1">
    <source>
        <dbReference type="ARBA" id="ARBA00001942"/>
    </source>
</evidence>
<dbReference type="InterPro" id="IPR009010">
    <property type="entry name" value="Asp_de-COase-like_dom_sf"/>
</dbReference>
<dbReference type="Pfam" id="PF00384">
    <property type="entry name" value="Molybdopterin"/>
    <property type="match status" value="1"/>
</dbReference>
<dbReference type="Gene3D" id="2.40.40.20">
    <property type="match status" value="1"/>
</dbReference>
<evidence type="ECO:0000256" key="2">
    <source>
        <dbReference type="ARBA" id="ARBA00010312"/>
    </source>
</evidence>
<dbReference type="PROSITE" id="PS51318">
    <property type="entry name" value="TAT"/>
    <property type="match status" value="1"/>
</dbReference>
<organism evidence="12 13">
    <name type="scientific">Slackia isoflavoniconvertens</name>
    <dbReference type="NCBI Taxonomy" id="572010"/>
    <lineage>
        <taxon>Bacteria</taxon>
        <taxon>Bacillati</taxon>
        <taxon>Actinomycetota</taxon>
        <taxon>Coriobacteriia</taxon>
        <taxon>Eggerthellales</taxon>
        <taxon>Eggerthellaceae</taxon>
        <taxon>Slackia</taxon>
    </lineage>
</organism>
<dbReference type="Gene3D" id="3.40.50.740">
    <property type="match status" value="1"/>
</dbReference>
<protein>
    <submittedName>
        <fullName evidence="12">Molybdopterin oxidoreductase</fullName>
    </submittedName>
</protein>
<dbReference type="Gene3D" id="2.20.25.90">
    <property type="entry name" value="ADC-like domains"/>
    <property type="match status" value="1"/>
</dbReference>
<reference evidence="12 13" key="1">
    <citation type="journal article" date="2018" name="Elife">
        <title>Discovery and characterization of a prevalent human gut bacterial enzyme sufficient for the inactivation of a family of plant toxins.</title>
        <authorList>
            <person name="Koppel N."/>
            <person name="Bisanz J.E."/>
            <person name="Pandelia M.E."/>
            <person name="Turnbaugh P.J."/>
            <person name="Balskus E.P."/>
        </authorList>
    </citation>
    <scope>NUCLEOTIDE SEQUENCE [LARGE SCALE GENOMIC DNA]</scope>
    <source>
        <strain evidence="12 13">OB21 GAM31</strain>
    </source>
</reference>
<gene>
    <name evidence="12" type="ORF">C1881_01785</name>
</gene>
<evidence type="ECO:0000256" key="9">
    <source>
        <dbReference type="ARBA" id="ARBA00023014"/>
    </source>
</evidence>